<gene>
    <name evidence="2" type="ORF">AWU65_05320</name>
</gene>
<comment type="caution">
    <text evidence="2">The sequence shown here is derived from an EMBL/GenBank/DDBJ whole genome shotgun (WGS) entry which is preliminary data.</text>
</comment>
<dbReference type="STRING" id="59843.A3958_05315"/>
<sequence>MELTNFSFYYGNTVDEEAVGAIAYRNSDKTLQGSLVHDFEVNIVVVYDGTPDEPPIQHSIVGGERCQVLSIGLDGLHRELLSGTHKVLIKCLLEGDIIKDNQERLSILRRDFLRFAEPFREQKLFIGFAHFLQKYVDAKMQLKEDRVLDAYHTLLEGLHHWAELELIERGIHPESAVWEQITGLNTPVRKLYEELTVSTETLGQRVELALLAYEFSMISKLESSSALLLRVLRSRRNPWTIQELILHPELAPVCKELPIVMRKLVYRSLVKEVPVWKESRSYGSEAIRYYTDL</sequence>
<dbReference type="KEGG" id="pglu:A3958_05315"/>
<dbReference type="OrthoDB" id="2350973at2"/>
<accession>A0A163H9C4</accession>
<keyword evidence="3" id="KW-1185">Reference proteome</keyword>
<dbReference type="Pfam" id="PF22339">
    <property type="entry name" value="YgxA-like_sub_bind"/>
    <property type="match status" value="1"/>
</dbReference>
<dbReference type="EMBL" id="LWMH01000001">
    <property type="protein sequence ID" value="KZS45378.1"/>
    <property type="molecule type" value="Genomic_DNA"/>
</dbReference>
<dbReference type="GeneID" id="97553351"/>
<dbReference type="Gene3D" id="1.20.120.330">
    <property type="entry name" value="Nucleotidyltransferases domain 2"/>
    <property type="match status" value="1"/>
</dbReference>
<name>A0A163H9C4_9BACL</name>
<dbReference type="AlphaFoldDB" id="A0A163H9C4"/>
<reference evidence="2" key="1">
    <citation type="journal article" date="2016" name="Genome Announc.">
        <title>Draft genomes of two strains of Paenibacillus glucanolyticus with capability to degrade lignocellulose.</title>
        <authorList>
            <person name="Mathews S.L."/>
            <person name="Pawlak J."/>
            <person name="Grunden A.M."/>
        </authorList>
    </citation>
    <scope>NUCLEOTIDE SEQUENCE [LARGE SCALE GENOMIC DNA]</scope>
    <source>
        <strain evidence="2">SLM1</strain>
    </source>
</reference>
<dbReference type="InterPro" id="IPR043519">
    <property type="entry name" value="NT_sf"/>
</dbReference>
<feature type="domain" description="YgxA-like substrate binding" evidence="1">
    <location>
        <begin position="122"/>
        <end position="220"/>
    </location>
</feature>
<dbReference type="Gene3D" id="3.30.460.10">
    <property type="entry name" value="Beta Polymerase, domain 2"/>
    <property type="match status" value="1"/>
</dbReference>
<protein>
    <recommendedName>
        <fullName evidence="1">YgxA-like substrate binding domain-containing protein</fullName>
    </recommendedName>
</protein>
<evidence type="ECO:0000313" key="3">
    <source>
        <dbReference type="Proteomes" id="UP000076796"/>
    </source>
</evidence>
<evidence type="ECO:0000313" key="2">
    <source>
        <dbReference type="EMBL" id="KZS45378.1"/>
    </source>
</evidence>
<dbReference type="InterPro" id="IPR054515">
    <property type="entry name" value="YgxA-like_substrate-bd"/>
</dbReference>
<proteinExistence type="predicted"/>
<dbReference type="RefSeq" id="WP_036643460.1">
    <property type="nucleotide sequence ID" value="NZ_CBCSBX010000011.1"/>
</dbReference>
<dbReference type="Proteomes" id="UP000076796">
    <property type="component" value="Unassembled WGS sequence"/>
</dbReference>
<organism evidence="2 3">
    <name type="scientific">Paenibacillus glucanolyticus</name>
    <dbReference type="NCBI Taxonomy" id="59843"/>
    <lineage>
        <taxon>Bacteria</taxon>
        <taxon>Bacillati</taxon>
        <taxon>Bacillota</taxon>
        <taxon>Bacilli</taxon>
        <taxon>Bacillales</taxon>
        <taxon>Paenibacillaceae</taxon>
        <taxon>Paenibacillus</taxon>
    </lineage>
</organism>
<evidence type="ECO:0000259" key="1">
    <source>
        <dbReference type="Pfam" id="PF22339"/>
    </source>
</evidence>